<dbReference type="PANTHER" id="PTHR30481">
    <property type="entry name" value="DNA ADENINE METHYLASE"/>
    <property type="match status" value="1"/>
</dbReference>
<dbReference type="PANTHER" id="PTHR30481:SF4">
    <property type="entry name" value="SITE-SPECIFIC DNA-METHYLTRANSFERASE (ADENINE-SPECIFIC)"/>
    <property type="match status" value="1"/>
</dbReference>
<evidence type="ECO:0000256" key="2">
    <source>
        <dbReference type="ARBA" id="ARBA00011900"/>
    </source>
</evidence>
<name>A0A2T7BQ62_9BACT</name>
<dbReference type="GO" id="GO:0009307">
    <property type="term" value="P:DNA restriction-modification system"/>
    <property type="evidence" value="ECO:0007669"/>
    <property type="project" value="InterPro"/>
</dbReference>
<evidence type="ECO:0000313" key="8">
    <source>
        <dbReference type="Proteomes" id="UP000244450"/>
    </source>
</evidence>
<dbReference type="GO" id="GO:0006298">
    <property type="term" value="P:mismatch repair"/>
    <property type="evidence" value="ECO:0007669"/>
    <property type="project" value="TreeGrafter"/>
</dbReference>
<organism evidence="7 8">
    <name type="scientific">Chitinophaga parva</name>
    <dbReference type="NCBI Taxonomy" id="2169414"/>
    <lineage>
        <taxon>Bacteria</taxon>
        <taxon>Pseudomonadati</taxon>
        <taxon>Bacteroidota</taxon>
        <taxon>Chitinophagia</taxon>
        <taxon>Chitinophagales</taxon>
        <taxon>Chitinophagaceae</taxon>
        <taxon>Chitinophaga</taxon>
    </lineage>
</organism>
<reference evidence="7 8" key="1">
    <citation type="submission" date="2018-04" db="EMBL/GenBank/DDBJ databases">
        <title>Chitinophaga fuyangensis sp. nov., isolated from soil in a chemical factory.</title>
        <authorList>
            <person name="Chen K."/>
        </authorList>
    </citation>
    <scope>NUCLEOTIDE SEQUENCE [LARGE SCALE GENOMIC DNA]</scope>
    <source>
        <strain evidence="7 8">LY-1</strain>
    </source>
</reference>
<evidence type="ECO:0000256" key="3">
    <source>
        <dbReference type="ARBA" id="ARBA00022603"/>
    </source>
</evidence>
<comment type="catalytic activity">
    <reaction evidence="6">
        <text>a 2'-deoxyadenosine in DNA + S-adenosyl-L-methionine = an N(6)-methyl-2'-deoxyadenosine in DNA + S-adenosyl-L-homocysteine + H(+)</text>
        <dbReference type="Rhea" id="RHEA:15197"/>
        <dbReference type="Rhea" id="RHEA-COMP:12418"/>
        <dbReference type="Rhea" id="RHEA-COMP:12419"/>
        <dbReference type="ChEBI" id="CHEBI:15378"/>
        <dbReference type="ChEBI" id="CHEBI:57856"/>
        <dbReference type="ChEBI" id="CHEBI:59789"/>
        <dbReference type="ChEBI" id="CHEBI:90615"/>
        <dbReference type="ChEBI" id="CHEBI:90616"/>
        <dbReference type="EC" id="2.1.1.72"/>
    </reaction>
</comment>
<dbReference type="GO" id="GO:0009007">
    <property type="term" value="F:site-specific DNA-methyltransferase (adenine-specific) activity"/>
    <property type="evidence" value="ECO:0007669"/>
    <property type="project" value="UniProtKB-EC"/>
</dbReference>
<evidence type="ECO:0000313" key="7">
    <source>
        <dbReference type="EMBL" id="PUZ29814.1"/>
    </source>
</evidence>
<dbReference type="PRINTS" id="PR00505">
    <property type="entry name" value="D12N6MTFRASE"/>
</dbReference>
<dbReference type="EC" id="2.1.1.72" evidence="2"/>
<evidence type="ECO:0000256" key="6">
    <source>
        <dbReference type="ARBA" id="ARBA00047942"/>
    </source>
</evidence>
<gene>
    <name evidence="7" type="ORF">DCC81_03565</name>
</gene>
<dbReference type="InterPro" id="IPR029063">
    <property type="entry name" value="SAM-dependent_MTases_sf"/>
</dbReference>
<protein>
    <recommendedName>
        <fullName evidence="2">site-specific DNA-methyltransferase (adenine-specific)</fullName>
        <ecNumber evidence="2">2.1.1.72</ecNumber>
    </recommendedName>
</protein>
<dbReference type="GO" id="GO:1904047">
    <property type="term" value="F:S-adenosyl-L-methionine binding"/>
    <property type="evidence" value="ECO:0007669"/>
    <property type="project" value="TreeGrafter"/>
</dbReference>
<comment type="similarity">
    <text evidence="1">Belongs to the N(4)/N(6)-methyltransferase family.</text>
</comment>
<dbReference type="SUPFAM" id="SSF53335">
    <property type="entry name" value="S-adenosyl-L-methionine-dependent methyltransferases"/>
    <property type="match status" value="1"/>
</dbReference>
<keyword evidence="3 7" id="KW-0489">Methyltransferase</keyword>
<dbReference type="Gene3D" id="3.40.50.150">
    <property type="entry name" value="Vaccinia Virus protein VP39"/>
    <property type="match status" value="1"/>
</dbReference>
<dbReference type="GO" id="GO:0032259">
    <property type="term" value="P:methylation"/>
    <property type="evidence" value="ECO:0007669"/>
    <property type="project" value="UniProtKB-KW"/>
</dbReference>
<dbReference type="AlphaFoldDB" id="A0A2T7BQ62"/>
<evidence type="ECO:0000256" key="5">
    <source>
        <dbReference type="ARBA" id="ARBA00022691"/>
    </source>
</evidence>
<comment type="caution">
    <text evidence="7">The sequence shown here is derived from an EMBL/GenBank/DDBJ whole genome shotgun (WGS) entry which is preliminary data.</text>
</comment>
<keyword evidence="8" id="KW-1185">Reference proteome</keyword>
<dbReference type="InterPro" id="IPR012327">
    <property type="entry name" value="MeTrfase_D12"/>
</dbReference>
<evidence type="ECO:0000256" key="1">
    <source>
        <dbReference type="ARBA" id="ARBA00006594"/>
    </source>
</evidence>
<keyword evidence="4 7" id="KW-0808">Transferase</keyword>
<dbReference type="InterPro" id="IPR012263">
    <property type="entry name" value="M_m6A_EcoRV"/>
</dbReference>
<dbReference type="InterPro" id="IPR023095">
    <property type="entry name" value="Ade_MeTrfase_dom_2"/>
</dbReference>
<dbReference type="PIRSF" id="PIRSF000398">
    <property type="entry name" value="M_m6A_EcoRV"/>
    <property type="match status" value="1"/>
</dbReference>
<dbReference type="Pfam" id="PF02086">
    <property type="entry name" value="MethyltransfD12"/>
    <property type="match status" value="1"/>
</dbReference>
<dbReference type="Gene3D" id="1.10.1020.10">
    <property type="entry name" value="Adenine-specific Methyltransferase, Domain 2"/>
    <property type="match status" value="1"/>
</dbReference>
<accession>A0A2T7BQ62</accession>
<evidence type="ECO:0000256" key="4">
    <source>
        <dbReference type="ARBA" id="ARBA00022679"/>
    </source>
</evidence>
<dbReference type="EMBL" id="QCYK01000001">
    <property type="protein sequence ID" value="PUZ29814.1"/>
    <property type="molecule type" value="Genomic_DNA"/>
</dbReference>
<dbReference type="GO" id="GO:0043565">
    <property type="term" value="F:sequence-specific DNA binding"/>
    <property type="evidence" value="ECO:0007669"/>
    <property type="project" value="TreeGrafter"/>
</dbReference>
<keyword evidence="5" id="KW-0949">S-adenosyl-L-methionine</keyword>
<sequence length="257" mass="29799">MASLILQRIPAHTLYAEPFCGGAAIFFNKQRSSVEILNDTNGELMNFYRVVKHRYTELYELIYSTLHSRRQHEHACMVYTYPELFDEVRRAWAVWVLSSQSFSAMLDGSWGYDVSRDTTTRKIHNNKSEFSFYFSRRLEHVQLESTDALKIIASRDSPTSFFYVDPPYYNSDLGHYKGYTKEDFIRLLEVLSALKGKFLLSSYPSDVLTEYTRANGWYTETFDQMVTVNIKSGKGKPKTEVLTSNYVAKPPVNLSLF</sequence>
<dbReference type="OrthoDB" id="9805629at2"/>
<dbReference type="Proteomes" id="UP000244450">
    <property type="component" value="Unassembled WGS sequence"/>
</dbReference>
<proteinExistence type="inferred from homology"/>